<evidence type="ECO:0000256" key="7">
    <source>
        <dbReference type="ARBA" id="ARBA00022989"/>
    </source>
</evidence>
<evidence type="ECO:0000256" key="9">
    <source>
        <dbReference type="ARBA" id="ARBA00023136"/>
    </source>
</evidence>
<proteinExistence type="inferred from homology"/>
<keyword evidence="6" id="KW-0735">Signal-anchor</keyword>
<dbReference type="GO" id="GO:0000026">
    <property type="term" value="F:alpha-1,2-mannosyltransferase activity"/>
    <property type="evidence" value="ECO:0007669"/>
    <property type="project" value="TreeGrafter"/>
</dbReference>
<evidence type="ECO:0000256" key="2">
    <source>
        <dbReference type="ARBA" id="ARBA00004922"/>
    </source>
</evidence>
<dbReference type="OrthoDB" id="430354at2759"/>
<dbReference type="GO" id="GO:0000139">
    <property type="term" value="C:Golgi membrane"/>
    <property type="evidence" value="ECO:0007669"/>
    <property type="project" value="UniProtKB-SubCell"/>
</dbReference>
<dbReference type="SUPFAM" id="SSF53448">
    <property type="entry name" value="Nucleotide-diphospho-sugar transferases"/>
    <property type="match status" value="1"/>
</dbReference>
<keyword evidence="8" id="KW-0333">Golgi apparatus</keyword>
<dbReference type="AlphaFoldDB" id="A0A1B7TAG1"/>
<evidence type="ECO:0000256" key="3">
    <source>
        <dbReference type="ARBA" id="ARBA00009105"/>
    </source>
</evidence>
<dbReference type="GO" id="GO:0046354">
    <property type="term" value="P:mannan biosynthetic process"/>
    <property type="evidence" value="ECO:0007669"/>
    <property type="project" value="TreeGrafter"/>
</dbReference>
<evidence type="ECO:0000256" key="6">
    <source>
        <dbReference type="ARBA" id="ARBA00022968"/>
    </source>
</evidence>
<comment type="similarity">
    <text evidence="3">Belongs to the MNN1/MNT family.</text>
</comment>
<reference evidence="13" key="1">
    <citation type="journal article" date="2016" name="Proc. Natl. Acad. Sci. U.S.A.">
        <title>Comparative genomics of biotechnologically important yeasts.</title>
        <authorList>
            <person name="Riley R."/>
            <person name="Haridas S."/>
            <person name="Wolfe K.H."/>
            <person name="Lopes M.R."/>
            <person name="Hittinger C.T."/>
            <person name="Goeker M."/>
            <person name="Salamov A.A."/>
            <person name="Wisecaver J.H."/>
            <person name="Long T.M."/>
            <person name="Calvey C.H."/>
            <person name="Aerts A.L."/>
            <person name="Barry K.W."/>
            <person name="Choi C."/>
            <person name="Clum A."/>
            <person name="Coughlan A.Y."/>
            <person name="Deshpande S."/>
            <person name="Douglass A.P."/>
            <person name="Hanson S.J."/>
            <person name="Klenk H.-P."/>
            <person name="LaButti K.M."/>
            <person name="Lapidus A."/>
            <person name="Lindquist E.A."/>
            <person name="Lipzen A.M."/>
            <person name="Meier-Kolthoff J.P."/>
            <person name="Ohm R.A."/>
            <person name="Otillar R.P."/>
            <person name="Pangilinan J.L."/>
            <person name="Peng Y."/>
            <person name="Rokas A."/>
            <person name="Rosa C.A."/>
            <person name="Scheuner C."/>
            <person name="Sibirny A.A."/>
            <person name="Slot J.C."/>
            <person name="Stielow J.B."/>
            <person name="Sun H."/>
            <person name="Kurtzman C.P."/>
            <person name="Blackwell M."/>
            <person name="Grigoriev I.V."/>
            <person name="Jeffries T.W."/>
        </authorList>
    </citation>
    <scope>NUCLEOTIDE SEQUENCE [LARGE SCALE GENOMIC DNA]</scope>
    <source>
        <strain evidence="13">NRRL Y-1626</strain>
    </source>
</reference>
<organism evidence="12 13">
    <name type="scientific">Hanseniaspora valbyensis NRRL Y-1626</name>
    <dbReference type="NCBI Taxonomy" id="766949"/>
    <lineage>
        <taxon>Eukaryota</taxon>
        <taxon>Fungi</taxon>
        <taxon>Dikarya</taxon>
        <taxon>Ascomycota</taxon>
        <taxon>Saccharomycotina</taxon>
        <taxon>Saccharomycetes</taxon>
        <taxon>Saccharomycodales</taxon>
        <taxon>Saccharomycodaceae</taxon>
        <taxon>Hanseniaspora</taxon>
    </lineage>
</organism>
<comment type="caution">
    <text evidence="12">The sequence shown here is derived from an EMBL/GenBank/DDBJ whole genome shotgun (WGS) entry which is preliminary data.</text>
</comment>
<dbReference type="PANTHER" id="PTHR31646:SF1">
    <property type="entry name" value="ALPHA-1,2-MANNOSYLTRANSFERASE MNN2"/>
    <property type="match status" value="1"/>
</dbReference>
<protein>
    <submittedName>
        <fullName evidence="12">Nucleotide-diphospho-sugar transferase</fullName>
    </submittedName>
</protein>
<comment type="subcellular location">
    <subcellularLocation>
        <location evidence="1">Golgi apparatus membrane</location>
        <topology evidence="1">Single-pass type II membrane protein</topology>
    </subcellularLocation>
</comment>
<evidence type="ECO:0000256" key="11">
    <source>
        <dbReference type="SAM" id="Phobius"/>
    </source>
</evidence>
<evidence type="ECO:0000256" key="10">
    <source>
        <dbReference type="SAM" id="MobiDB-lite"/>
    </source>
</evidence>
<dbReference type="PANTHER" id="PTHR31646">
    <property type="entry name" value="ALPHA-1,2-MANNOSYLTRANSFERASE MNN2"/>
    <property type="match status" value="1"/>
</dbReference>
<gene>
    <name evidence="12" type="ORF">HANVADRAFT_53742</name>
</gene>
<keyword evidence="7 11" id="KW-1133">Transmembrane helix</keyword>
<keyword evidence="13" id="KW-1185">Reference proteome</keyword>
<comment type="pathway">
    <text evidence="2">Protein modification; protein glycosylation.</text>
</comment>
<dbReference type="Pfam" id="PF11051">
    <property type="entry name" value="Mannosyl_trans3"/>
    <property type="match status" value="1"/>
</dbReference>
<keyword evidence="9 11" id="KW-0472">Membrane</keyword>
<name>A0A1B7TAG1_9ASCO</name>
<accession>A0A1B7TAG1</accession>
<evidence type="ECO:0000313" key="13">
    <source>
        <dbReference type="Proteomes" id="UP000092321"/>
    </source>
</evidence>
<keyword evidence="4 12" id="KW-0808">Transferase</keyword>
<keyword evidence="5 11" id="KW-0812">Transmembrane</keyword>
<evidence type="ECO:0000313" key="12">
    <source>
        <dbReference type="EMBL" id="OBA25700.1"/>
    </source>
</evidence>
<dbReference type="InterPro" id="IPR022751">
    <property type="entry name" value="Alpha_mannosyltransferase"/>
</dbReference>
<evidence type="ECO:0000256" key="1">
    <source>
        <dbReference type="ARBA" id="ARBA00004323"/>
    </source>
</evidence>
<dbReference type="EMBL" id="LXPE01000053">
    <property type="protein sequence ID" value="OBA25700.1"/>
    <property type="molecule type" value="Genomic_DNA"/>
</dbReference>
<evidence type="ECO:0000256" key="5">
    <source>
        <dbReference type="ARBA" id="ARBA00022692"/>
    </source>
</evidence>
<evidence type="ECO:0000256" key="4">
    <source>
        <dbReference type="ARBA" id="ARBA00022679"/>
    </source>
</evidence>
<feature type="region of interest" description="Disordered" evidence="10">
    <location>
        <begin position="67"/>
        <end position="88"/>
    </location>
</feature>
<sequence length="640" mass="73694">MITLSSLRRGLNYVKRSNSSSNTICLFLLFIALTSLLLINISSERDHYNNSQIEIIKVPQEAINNGDNVSPLNSVSDPNDSTGTPTVLQKTPDATISTMKETETAVPDSKEDEENREVAIQKFFGEIIRKIFTEYNPGVTDPCSYNFKEKDTASKLLDTSLGTYLEKSPSPGYWEESVDTEWPLLTYDSLQNNYLKVQGSVKEKIKERHTSFIESVLHTNDMKYPGTKKYKGNGIVFVAGGQYSVLAYSVIEMIRSRGTTLPIEVLIPENESDVDKKFCDMLSSELNGKCIYMDSIFGDDILSTYKFKGFQYKSLALMASSFENCLLLDADDYPLKNLDHIFKNEAFTQNGLILWPDFWRRTTHPFFYESANIKVNLERRVRNFIDAWSPMRSDIDDMNKIPYHDFEGTIPDPSSETGQLMISKRHHWKTLLLSLYYNVHGPNLFYHLLSQYAAGQGDKDTFIAAAHVLDLPYYQVLSVPSLDGYHEQGENGGYRGVAYYQKDFREDYLVQKKLREMMHNNEFKDSEDMEDYNPIHFRDKYFRADLSKSHALFAHCNLPKFNPVSLAVNQEYTYDNEHFRGLNSKECLGDLDMENEIIQSYYNVICGDKENIFEWMVNKDDPVVCDYLKKRLELFANNPL</sequence>
<dbReference type="InterPro" id="IPR029044">
    <property type="entry name" value="Nucleotide-diphossugar_trans"/>
</dbReference>
<evidence type="ECO:0000256" key="8">
    <source>
        <dbReference type="ARBA" id="ARBA00023034"/>
    </source>
</evidence>
<feature type="transmembrane region" description="Helical" evidence="11">
    <location>
        <begin position="21"/>
        <end position="41"/>
    </location>
</feature>
<dbReference type="Proteomes" id="UP000092321">
    <property type="component" value="Unassembled WGS sequence"/>
</dbReference>